<name>A0A4D4MSY9_STRAX</name>
<feature type="transmembrane region" description="Helical" evidence="1">
    <location>
        <begin position="15"/>
        <end position="37"/>
    </location>
</feature>
<dbReference type="AlphaFoldDB" id="A0A4D4MSY9"/>
<protein>
    <submittedName>
        <fullName evidence="2">Uncharacterized protein</fullName>
    </submittedName>
</protein>
<organism evidence="2 3">
    <name type="scientific">Streptomyces avermitilis</name>
    <dbReference type="NCBI Taxonomy" id="33903"/>
    <lineage>
        <taxon>Bacteria</taxon>
        <taxon>Bacillati</taxon>
        <taxon>Actinomycetota</taxon>
        <taxon>Actinomycetes</taxon>
        <taxon>Kitasatosporales</taxon>
        <taxon>Streptomycetaceae</taxon>
        <taxon>Streptomyces</taxon>
    </lineage>
</organism>
<gene>
    <name evidence="2" type="ORF">SAV31267_047380</name>
</gene>
<proteinExistence type="predicted"/>
<keyword evidence="1" id="KW-1133">Transmembrane helix</keyword>
<sequence length="145" mass="14908">MTAEQQKKPRAEDDWTFEIVALVAVVLLGVGGAWLAAKLGAGFADAPGPPSNPLSFLVACVKGDYSWPGGAASAVAAGEALLLGILGLAAYRVRERLRNRPKVDGAAQHLAQGEELGKLTMKGAAATAERLGVRSKTPASSSDGR</sequence>
<evidence type="ECO:0000313" key="3">
    <source>
        <dbReference type="Proteomes" id="UP000299211"/>
    </source>
</evidence>
<evidence type="ECO:0000256" key="1">
    <source>
        <dbReference type="SAM" id="Phobius"/>
    </source>
</evidence>
<keyword evidence="1" id="KW-0472">Membrane</keyword>
<evidence type="ECO:0000313" key="2">
    <source>
        <dbReference type="EMBL" id="GDY75253.1"/>
    </source>
</evidence>
<reference evidence="2 3" key="1">
    <citation type="submission" date="2019-04" db="EMBL/GenBank/DDBJ databases">
        <title>Draft genome sequences of Streptomyces avermitilis ATCC 31267.</title>
        <authorList>
            <person name="Komaki H."/>
            <person name="Tamura T."/>
            <person name="Hosoyama A."/>
        </authorList>
    </citation>
    <scope>NUCLEOTIDE SEQUENCE [LARGE SCALE GENOMIC DNA]</scope>
    <source>
        <strain evidence="2 3">ATCC 31267</strain>
    </source>
</reference>
<accession>A0A4D4MSY9</accession>
<dbReference type="Proteomes" id="UP000299211">
    <property type="component" value="Unassembled WGS sequence"/>
</dbReference>
<dbReference type="EMBL" id="BJHY01000001">
    <property type="protein sequence ID" value="GDY75253.1"/>
    <property type="molecule type" value="Genomic_DNA"/>
</dbReference>
<comment type="caution">
    <text evidence="2">The sequence shown here is derived from an EMBL/GenBank/DDBJ whole genome shotgun (WGS) entry which is preliminary data.</text>
</comment>
<feature type="transmembrane region" description="Helical" evidence="1">
    <location>
        <begin position="71"/>
        <end position="91"/>
    </location>
</feature>
<keyword evidence="1" id="KW-0812">Transmembrane</keyword>